<dbReference type="Proteomes" id="UP000560069">
    <property type="component" value="Unassembled WGS sequence"/>
</dbReference>
<organism evidence="2 3">
    <name type="scientific">Nesterenkonia sandarakina</name>
    <dbReference type="NCBI Taxonomy" id="272918"/>
    <lineage>
        <taxon>Bacteria</taxon>
        <taxon>Bacillati</taxon>
        <taxon>Actinomycetota</taxon>
        <taxon>Actinomycetes</taxon>
        <taxon>Micrococcales</taxon>
        <taxon>Micrococcaceae</taxon>
        <taxon>Nesterenkonia</taxon>
    </lineage>
</organism>
<evidence type="ECO:0008006" key="4">
    <source>
        <dbReference type="Google" id="ProtNLM"/>
    </source>
</evidence>
<evidence type="ECO:0000256" key="1">
    <source>
        <dbReference type="SAM" id="Phobius"/>
    </source>
</evidence>
<proteinExistence type="predicted"/>
<feature type="transmembrane region" description="Helical" evidence="1">
    <location>
        <begin position="126"/>
        <end position="148"/>
    </location>
</feature>
<feature type="transmembrane region" description="Helical" evidence="1">
    <location>
        <begin position="88"/>
        <end position="114"/>
    </location>
</feature>
<dbReference type="Pfam" id="PF22564">
    <property type="entry name" value="HAAS"/>
    <property type="match status" value="1"/>
</dbReference>
<name>A0A7Z0EC17_9MICC</name>
<evidence type="ECO:0000313" key="2">
    <source>
        <dbReference type="EMBL" id="NYJ18152.1"/>
    </source>
</evidence>
<evidence type="ECO:0000313" key="3">
    <source>
        <dbReference type="Proteomes" id="UP000560069"/>
    </source>
</evidence>
<accession>A0A7Z0EC17</accession>
<keyword evidence="1" id="KW-0812">Transmembrane</keyword>
<gene>
    <name evidence="2" type="ORF">HNR11_002742</name>
</gene>
<reference evidence="2 3" key="1">
    <citation type="submission" date="2020-07" db="EMBL/GenBank/DDBJ databases">
        <title>Sequencing the genomes of 1000 actinobacteria strains.</title>
        <authorList>
            <person name="Klenk H.-P."/>
        </authorList>
    </citation>
    <scope>NUCLEOTIDE SEQUENCE [LARGE SCALE GENOMIC DNA]</scope>
    <source>
        <strain evidence="2 3">DSM 15664</strain>
    </source>
</reference>
<keyword evidence="1" id="KW-0472">Membrane</keyword>
<sequence>MNDAERLIADYRERLTQATSDLPAGHRAELLSDIDTHLSEAVSQAPDEASVLQMLDDLGTPESIADAAREEAGVLPRGRTDGSLFYDVLSVLVLSLGGFVVPVVGWIAGVIMIWNGPRWTMTDRWAGTLAWPAAIAPPFAFLFATHAIPQFSPAPAWILLTGLFSIVLLVVPMVHLLRVAARRRSPDDRHPVKP</sequence>
<feature type="transmembrane region" description="Helical" evidence="1">
    <location>
        <begin position="154"/>
        <end position="177"/>
    </location>
</feature>
<dbReference type="EMBL" id="JACCFQ010000002">
    <property type="protein sequence ID" value="NYJ18152.1"/>
    <property type="molecule type" value="Genomic_DNA"/>
</dbReference>
<dbReference type="AlphaFoldDB" id="A0A7Z0EC17"/>
<keyword evidence="1" id="KW-1133">Transmembrane helix</keyword>
<comment type="caution">
    <text evidence="2">The sequence shown here is derived from an EMBL/GenBank/DDBJ whole genome shotgun (WGS) entry which is preliminary data.</text>
</comment>
<dbReference type="RefSeq" id="WP_179443082.1">
    <property type="nucleotide sequence ID" value="NZ_BAAALK010000003.1"/>
</dbReference>
<keyword evidence="3" id="KW-1185">Reference proteome</keyword>
<protein>
    <recommendedName>
        <fullName evidence="4">DUF1700 domain-containing protein</fullName>
    </recommendedName>
</protein>